<accession>A0A2X3UT53</accession>
<dbReference type="InterPro" id="IPR025580">
    <property type="entry name" value="Gp46"/>
</dbReference>
<keyword evidence="1" id="KW-0175">Coiled coil</keyword>
<name>A0A2X3UT53_STRTR</name>
<feature type="compositionally biased region" description="Low complexity" evidence="2">
    <location>
        <begin position="1"/>
        <end position="10"/>
    </location>
</feature>
<protein>
    <submittedName>
        <fullName evidence="3">Phage scaffold protein</fullName>
    </submittedName>
</protein>
<dbReference type="Proteomes" id="UP000249634">
    <property type="component" value="Chromosome 1"/>
</dbReference>
<feature type="region of interest" description="Disordered" evidence="2">
    <location>
        <begin position="1"/>
        <end position="41"/>
    </location>
</feature>
<reference evidence="3 4" key="1">
    <citation type="submission" date="2018-06" db="EMBL/GenBank/DDBJ databases">
        <authorList>
            <consortium name="Pathogen Informatics"/>
            <person name="Doyle S."/>
        </authorList>
    </citation>
    <scope>NUCLEOTIDE SEQUENCE [LARGE SCALE GENOMIC DNA]</scope>
    <source>
        <strain evidence="3 4">NCTC12958</strain>
    </source>
</reference>
<dbReference type="EMBL" id="LS483339">
    <property type="protein sequence ID" value="SQF24657.1"/>
    <property type="molecule type" value="Genomic_DNA"/>
</dbReference>
<proteinExistence type="predicted"/>
<dbReference type="Pfam" id="PF14265">
    <property type="entry name" value="DUF4355"/>
    <property type="match status" value="1"/>
</dbReference>
<sequence>METDNTTVETIETEEVSQDVEHDVESDQSSDFQAPKSQSELDSIVNKAVQTALKNQKKSEETRINEAIAKALKKEQDYSKLSAAERASKEFEDQKAEFEKQVAQFELEKLNMAVKEDLVSKGLPVELAEMFSHAGNAAEALKMVGTFEKVFNDAVAEKVKTTIRQNAPKAASVGGTQTDNFGAKLAKSTNVTTARLI</sequence>
<dbReference type="AlphaFoldDB" id="A0A2X3UT53"/>
<evidence type="ECO:0000313" key="3">
    <source>
        <dbReference type="EMBL" id="SQF24657.1"/>
    </source>
</evidence>
<feature type="coiled-coil region" evidence="1">
    <location>
        <begin position="50"/>
        <end position="108"/>
    </location>
</feature>
<organism evidence="3 4">
    <name type="scientific">Streptococcus thermophilus</name>
    <dbReference type="NCBI Taxonomy" id="1308"/>
    <lineage>
        <taxon>Bacteria</taxon>
        <taxon>Bacillati</taxon>
        <taxon>Bacillota</taxon>
        <taxon>Bacilli</taxon>
        <taxon>Lactobacillales</taxon>
        <taxon>Streptococcaceae</taxon>
        <taxon>Streptococcus</taxon>
    </lineage>
</organism>
<gene>
    <name evidence="3" type="ORF">NCTC12958_00850</name>
</gene>
<feature type="compositionally biased region" description="Polar residues" evidence="2">
    <location>
        <begin position="29"/>
        <end position="41"/>
    </location>
</feature>
<evidence type="ECO:0000313" key="4">
    <source>
        <dbReference type="Proteomes" id="UP000249634"/>
    </source>
</evidence>
<evidence type="ECO:0000256" key="2">
    <source>
        <dbReference type="SAM" id="MobiDB-lite"/>
    </source>
</evidence>
<evidence type="ECO:0000256" key="1">
    <source>
        <dbReference type="SAM" id="Coils"/>
    </source>
</evidence>
<dbReference type="RefSeq" id="WP_111679479.1">
    <property type="nucleotide sequence ID" value="NZ_BPPS01000020.1"/>
</dbReference>